<dbReference type="CDD" id="cd08953">
    <property type="entry name" value="KR_2_SDR_x"/>
    <property type="match status" value="1"/>
</dbReference>
<dbReference type="PROSITE" id="PS52019">
    <property type="entry name" value="PKS_MFAS_DH"/>
    <property type="match status" value="1"/>
</dbReference>
<dbReference type="InterPro" id="IPR004432">
    <property type="entry name" value="Omega_3_polyunsat_FA_synth"/>
</dbReference>
<dbReference type="InterPro" id="IPR057326">
    <property type="entry name" value="KR_dom"/>
</dbReference>
<dbReference type="PROSITE" id="PS50075">
    <property type="entry name" value="CARRIER"/>
    <property type="match status" value="2"/>
</dbReference>
<dbReference type="InterPro" id="IPR052568">
    <property type="entry name" value="PKS-FAS_Synthase"/>
</dbReference>
<evidence type="ECO:0000256" key="1">
    <source>
        <dbReference type="ARBA" id="ARBA00022450"/>
    </source>
</evidence>
<dbReference type="SUPFAM" id="SSF55048">
    <property type="entry name" value="Probable ACP-binding domain of malonyl-CoA ACP transacylase"/>
    <property type="match status" value="1"/>
</dbReference>
<dbReference type="PANTHER" id="PTHR43074:SF1">
    <property type="entry name" value="BETA-KETOACYL SYNTHASE FAMILY PROTEIN-RELATED"/>
    <property type="match status" value="1"/>
</dbReference>
<dbReference type="InterPro" id="IPR009081">
    <property type="entry name" value="PP-bd_ACP"/>
</dbReference>
<dbReference type="Pfam" id="PF00109">
    <property type="entry name" value="ketoacyl-synt"/>
    <property type="match status" value="1"/>
</dbReference>
<dbReference type="InterPro" id="IPR014030">
    <property type="entry name" value="Ketoacyl_synth_N"/>
</dbReference>
<keyword evidence="10" id="KW-1185">Reference proteome</keyword>
<dbReference type="SUPFAM" id="SSF47336">
    <property type="entry name" value="ACP-like"/>
    <property type="match status" value="3"/>
</dbReference>
<feature type="active site" description="Proton acceptor; for dehydratase activity" evidence="4">
    <location>
        <position position="2066"/>
    </location>
</feature>
<dbReference type="InterPro" id="IPR042104">
    <property type="entry name" value="PKS_dehydratase_sf"/>
</dbReference>
<dbReference type="InterPro" id="IPR032821">
    <property type="entry name" value="PKS_assoc"/>
</dbReference>
<dbReference type="Gene3D" id="3.30.70.250">
    <property type="entry name" value="Malonyl-CoA ACP transacylase, ACP-binding"/>
    <property type="match status" value="1"/>
</dbReference>
<dbReference type="SMART" id="SM00827">
    <property type="entry name" value="PKS_AT"/>
    <property type="match status" value="1"/>
</dbReference>
<accession>A0A1M6HCL4</accession>
<dbReference type="Pfam" id="PF16197">
    <property type="entry name" value="KAsynt_C_assoc"/>
    <property type="match status" value="1"/>
</dbReference>
<feature type="compositionally biased region" description="Low complexity" evidence="5">
    <location>
        <begin position="970"/>
        <end position="980"/>
    </location>
</feature>
<evidence type="ECO:0000256" key="4">
    <source>
        <dbReference type="PROSITE-ProRule" id="PRU01363"/>
    </source>
</evidence>
<dbReference type="InterPro" id="IPR036736">
    <property type="entry name" value="ACP-like_sf"/>
</dbReference>
<evidence type="ECO:0000256" key="2">
    <source>
        <dbReference type="ARBA" id="ARBA00022553"/>
    </source>
</evidence>
<dbReference type="RefSeq" id="WP_073473939.1">
    <property type="nucleotide sequence ID" value="NZ_FQZU01000005.1"/>
</dbReference>
<keyword evidence="2" id="KW-0597">Phosphoprotein</keyword>
<dbReference type="Gene3D" id="3.10.129.110">
    <property type="entry name" value="Polyketide synthase dehydratase"/>
    <property type="match status" value="1"/>
</dbReference>
<dbReference type="SUPFAM" id="SSF53901">
    <property type="entry name" value="Thiolase-like"/>
    <property type="match status" value="1"/>
</dbReference>
<feature type="compositionally biased region" description="Pro residues" evidence="5">
    <location>
        <begin position="1120"/>
        <end position="1135"/>
    </location>
</feature>
<feature type="region of interest" description="C-terminal hotdog fold" evidence="4">
    <location>
        <begin position="2174"/>
        <end position="2319"/>
    </location>
</feature>
<feature type="region of interest" description="Disordered" evidence="5">
    <location>
        <begin position="970"/>
        <end position="1009"/>
    </location>
</feature>
<feature type="domain" description="PKS/mFAS DH" evidence="8">
    <location>
        <begin position="2028"/>
        <end position="2319"/>
    </location>
</feature>
<dbReference type="STRING" id="1121393.SAMN02745216_01187"/>
<evidence type="ECO:0000256" key="5">
    <source>
        <dbReference type="SAM" id="MobiDB-lite"/>
    </source>
</evidence>
<dbReference type="SMART" id="SM00822">
    <property type="entry name" value="PKS_KR"/>
    <property type="match status" value="1"/>
</dbReference>
<evidence type="ECO:0000313" key="9">
    <source>
        <dbReference type="EMBL" id="SHJ19911.1"/>
    </source>
</evidence>
<dbReference type="InterPro" id="IPR016036">
    <property type="entry name" value="Malonyl_transacylase_ACP-bd"/>
</dbReference>
<feature type="region of interest" description="Disordered" evidence="5">
    <location>
        <begin position="1118"/>
        <end position="1150"/>
    </location>
</feature>
<dbReference type="EMBL" id="FQZU01000005">
    <property type="protein sequence ID" value="SHJ19911.1"/>
    <property type="molecule type" value="Genomic_DNA"/>
</dbReference>
<evidence type="ECO:0000259" key="7">
    <source>
        <dbReference type="PROSITE" id="PS52004"/>
    </source>
</evidence>
<dbReference type="SUPFAM" id="SSF52151">
    <property type="entry name" value="FabD/lysophospholipase-like"/>
    <property type="match status" value="1"/>
</dbReference>
<dbReference type="CDD" id="cd00833">
    <property type="entry name" value="PKS"/>
    <property type="match status" value="1"/>
</dbReference>
<evidence type="ECO:0000259" key="6">
    <source>
        <dbReference type="PROSITE" id="PS50075"/>
    </source>
</evidence>
<dbReference type="InterPro" id="IPR014043">
    <property type="entry name" value="Acyl_transferase_dom"/>
</dbReference>
<dbReference type="Pfam" id="PF02801">
    <property type="entry name" value="Ketoacyl-synt_C"/>
    <property type="match status" value="1"/>
</dbReference>
<dbReference type="Pfam" id="PF00698">
    <property type="entry name" value="Acyl_transf_1"/>
    <property type="match status" value="1"/>
</dbReference>
<name>A0A1M6HCL4_9BACT</name>
<dbReference type="Gene3D" id="3.40.366.10">
    <property type="entry name" value="Malonyl-Coenzyme A Acyl Carrier Protein, domain 2"/>
    <property type="match status" value="1"/>
</dbReference>
<dbReference type="Gene3D" id="1.10.1200.10">
    <property type="entry name" value="ACP-like"/>
    <property type="match status" value="3"/>
</dbReference>
<dbReference type="PROSITE" id="PS52004">
    <property type="entry name" value="KS3_2"/>
    <property type="match status" value="1"/>
</dbReference>
<dbReference type="InterPro" id="IPR049551">
    <property type="entry name" value="PKS_DH_C"/>
</dbReference>
<evidence type="ECO:0000313" key="10">
    <source>
        <dbReference type="Proteomes" id="UP000183994"/>
    </source>
</evidence>
<dbReference type="Gene3D" id="3.40.47.10">
    <property type="match status" value="1"/>
</dbReference>
<feature type="region of interest" description="N-terminal hotdog fold" evidence="4">
    <location>
        <begin position="2028"/>
        <end position="2161"/>
    </location>
</feature>
<feature type="active site" description="Proton donor; for dehydratase activity" evidence="4">
    <location>
        <position position="2236"/>
    </location>
</feature>
<proteinExistence type="predicted"/>
<dbReference type="InterPro" id="IPR014031">
    <property type="entry name" value="Ketoacyl_synth_C"/>
</dbReference>
<keyword evidence="1" id="KW-0596">Phosphopantetheine</keyword>
<dbReference type="NCBIfam" id="TIGR02813">
    <property type="entry name" value="omega_3_PfaA"/>
    <property type="match status" value="2"/>
</dbReference>
<feature type="region of interest" description="Disordered" evidence="5">
    <location>
        <begin position="1163"/>
        <end position="1183"/>
    </location>
</feature>
<reference evidence="10" key="1">
    <citation type="submission" date="2016-11" db="EMBL/GenBank/DDBJ databases">
        <authorList>
            <person name="Varghese N."/>
            <person name="Submissions S."/>
        </authorList>
    </citation>
    <scope>NUCLEOTIDE SEQUENCE [LARGE SCALE GENOMIC DNA]</scope>
    <source>
        <strain evidence="10">DSM 16219</strain>
    </source>
</reference>
<feature type="domain" description="Carrier" evidence="6">
    <location>
        <begin position="1290"/>
        <end position="1370"/>
    </location>
</feature>
<dbReference type="Pfam" id="PF08659">
    <property type="entry name" value="KR"/>
    <property type="match status" value="1"/>
</dbReference>
<evidence type="ECO:0000259" key="8">
    <source>
        <dbReference type="PROSITE" id="PS52019"/>
    </source>
</evidence>
<feature type="compositionally biased region" description="Low complexity" evidence="5">
    <location>
        <begin position="988"/>
        <end position="1005"/>
    </location>
</feature>
<dbReference type="OrthoDB" id="7617297at2"/>
<organism evidence="9 10">
    <name type="scientific">Desulfatibacillum alkenivorans DSM 16219</name>
    <dbReference type="NCBI Taxonomy" id="1121393"/>
    <lineage>
        <taxon>Bacteria</taxon>
        <taxon>Pseudomonadati</taxon>
        <taxon>Thermodesulfobacteriota</taxon>
        <taxon>Desulfobacteria</taxon>
        <taxon>Desulfobacterales</taxon>
        <taxon>Desulfatibacillaceae</taxon>
        <taxon>Desulfatibacillum</taxon>
    </lineage>
</organism>
<dbReference type="Gene3D" id="3.40.50.720">
    <property type="entry name" value="NAD(P)-binding Rossmann-like Domain"/>
    <property type="match status" value="1"/>
</dbReference>
<dbReference type="SMART" id="SM00825">
    <property type="entry name" value="PKS_KS"/>
    <property type="match status" value="1"/>
</dbReference>
<feature type="domain" description="Ketosynthase family 3 (KS3)" evidence="7">
    <location>
        <begin position="17"/>
        <end position="471"/>
    </location>
</feature>
<dbReference type="SUPFAM" id="SSF51735">
    <property type="entry name" value="NAD(P)-binding Rossmann-fold domains"/>
    <property type="match status" value="2"/>
</dbReference>
<dbReference type="InterPro" id="IPR016035">
    <property type="entry name" value="Acyl_Trfase/lysoPLipase"/>
</dbReference>
<dbReference type="InterPro" id="IPR013968">
    <property type="entry name" value="PKS_KR"/>
</dbReference>
<evidence type="ECO:0000256" key="3">
    <source>
        <dbReference type="ARBA" id="ARBA00022679"/>
    </source>
</evidence>
<protein>
    <submittedName>
        <fullName evidence="9">Polyketide-type polyunsaturated fatty acid synthase PfaA</fullName>
    </submittedName>
</protein>
<dbReference type="InterPro" id="IPR001227">
    <property type="entry name" value="Ac_transferase_dom_sf"/>
</dbReference>
<dbReference type="Proteomes" id="UP000183994">
    <property type="component" value="Unassembled WGS sequence"/>
</dbReference>
<dbReference type="GO" id="GO:0016746">
    <property type="term" value="F:acyltransferase activity"/>
    <property type="evidence" value="ECO:0007669"/>
    <property type="project" value="InterPro"/>
</dbReference>
<sequence length="2324" mass="250833">MPGENPETREIQSLLRKNPIAVIGMASIFPGASNLSQYWENILHEIDSITPVPEDRWKISDYYDPDPAVPDKTYSRVGGFLPEIDFDPMEFGLPPNILEVTDVSQLLALIVAREVMEDAGYNKGQDRSRVGVTLGVGGGQKLYLPLTSRLQYPVWKEVLTKSGLSEEEAAAIADKIKKAYIPWEENSFPGMLGNVIAGRVANRLDLGGMNCVLDAACGGSLAAMKMAVSELAEGRSEMMITGGVDTDNSPFMYLCFAKTPALSKKEYCSPFDEDSDGILIGEGVGMVLLKRLEDARRDNDRIYAVIKGVGASSDGRFKSIYAPRPEGQARALKRAYRDAGFSPADIGLVEAHATGTVAGDLAEFTALKSVFGEETQETGGIAIGSVKSQIGHTKTAAGTAGFIKAALALHHKILPPTINVTKPNPKLGMEDSPFYINTTARPWALSNGTPRRASVSAFGFGGSNFHFVLEEAPQAEEKEYRIHRMPRSVVLHASSGKELQAACKNALTNLEAPEDLDALAAACAGEIPSSHPRVGFAARTVEEAQELLRQSLSALEENGAAKAWTLSQGVYFGPRALSPDAKVAALFSGQGSQYVNMGREASLGYPQALAAFEGVDKVFHAAGEAPLTQAVFPKPSFDPKEDKKKIEVLNNTRFAQPAIGAYSAGLFNIMRRAGFQPDFSAGHSFGEITALWASGVLDDQVFYTLAHARGKAMAKPDADGFDPGAMLAVMGDVEKIQEHVDDLDGVQIANFNSPKQVVCAGSTPAIKEAAQSLKKAGFRTVQLTVSAAFHTPLVGHAAEPFAKAIASVSVMPPKIPVYSNTTAEPFPQDSQAIARMMGEHILNPVRFSRQIENMYAAGARVFVEFGPKNVLTSLVDAILRDRPHMAIALDKGDPQGGGDLAKAAAQLRVAGLLARDIDPFQRPMPKKAKKQSPLNIKLNGSNYVSEKTRKAYQDSLSDGFAIERTIMKNEQPSQPAAQAPAPTPKAPAEPSEPKAASPAPAANPASGNGMDQVIQKLFDLQGQTLSAHERYLENHAGYTQAFARLMESQAGLMSSQGMQDMPENMQRNMDYFHSLHGDTLRMHQKYLDAQTKETEQALSLLNGRMSGDSALNALDLPVQPKIPAPAPTPAAPKPAAPVMAETPPPRQIKKAEPIEDYRMSKPELVAPPRREAPGPQTTAANGPDIEQLSTFMLSVVSEKTGYPASMLELSMDMEADLGIDSIKRVEILGAMMDAYPNLPEINPDELADLRTLQQVVDRLEQSIGQGPAEAAAQPMTPEPPASPASASDLPDIEQLATFMLSVVSEKTGYPASMLELSMDMEADLGIDSIKRVEILGAMMDAYPNLPEINPDELAELRTLQQVVDRLEKSAASQAPPVQSAAVASAPASSAPAVKPAAIRGLPGLEELANFMLQTVSEKTGYPASMLELSMDMEADLGIDSIKRVEILGAMMDAYPNLPEINPDELAELRTLQQVVDRLGAAMKPAESKPVQAQLEFGTGGASVPVEAEAPKPAAQPEVGNIPVQRSGVKIKPLPPADHLHFDFPPNHVCVVVSEGTGLTGELLKRLKHEGLPAVVILPPWASKTGLGEVPSILLQDTRDVSIRYALERAAKDHGSIGGFVHLSPEAEDLARESLELAFSCARHAKGSLTAEEDGDFRPFFLAVARMDGALGMAGDDYSPIHGGLFGLVKTLDLEWPRVFCRAVDIEPTLAPERAAKRIISEIFDPDVRIKETGYTAEGRMTLVPEPISEALPALDSSPREKNQVFLVSGGGRGVTAECVMNLANELSAVFVLTGRSAMMEKDPDWAEGCQDLMQLKAKAMEHLTALGEKPTPKKVEAMAREVASSREIRQTLKSIRGAGSKARYVSADVTQASDLKEKLAPVVKETGPFTGIIHGAGVLKDKFIEDKTPEDFNAVFSTKVDGLLAMLACVNPSELKYLALFSSAAGFYGNPGQADYAAANEVLNKFAYAFASIHPSCKVVTINWGPWDGGMVSPELKRMFQQKKVEVIPLEEGAGIFTASMLGGKSIQLLVGSSMQTPLEMTDAPLVNHRVSRKLSLECNPFLPDHVIGDWAVLPTVCVMSWMADACEQFVPGYRFFRCQDYKLFKGIVFDKTLAGEYILDAREIAKDAEKADLDVQIYSVKEGKRIPHYKAMVRLMARAPDAPVYDNLDLIETTPEDGSVFYKDGTLFHGPNFRMIQKVLNCTKEKLTLKACVPIIPPESQGQFPVGAMDPFTADVHFQSQLIWVRKHCEAGSLPARANTVEQYRPIAHGQEFFVTLDVLESSDTSMKADICAHDDQGNVYSRVFGAEVTVSKGLTKLFALAV</sequence>
<feature type="region of interest" description="Disordered" evidence="5">
    <location>
        <begin position="1265"/>
        <end position="1288"/>
    </location>
</feature>
<dbReference type="InterPro" id="IPR020841">
    <property type="entry name" value="PKS_Beta-ketoAc_synthase_dom"/>
</dbReference>
<feature type="domain" description="Carrier" evidence="6">
    <location>
        <begin position="1183"/>
        <end position="1263"/>
    </location>
</feature>
<dbReference type="InterPro" id="IPR049900">
    <property type="entry name" value="PKS_mFAS_DH"/>
</dbReference>
<dbReference type="InterPro" id="IPR016039">
    <property type="entry name" value="Thiolase-like"/>
</dbReference>
<dbReference type="Pfam" id="PF14765">
    <property type="entry name" value="PS-DH"/>
    <property type="match status" value="1"/>
</dbReference>
<dbReference type="PANTHER" id="PTHR43074">
    <property type="entry name" value="OMEGA-3 POLYUNSATURATED FATTY ACID SYNTHASE PFAB-RELATED"/>
    <property type="match status" value="1"/>
</dbReference>
<dbReference type="Pfam" id="PF00550">
    <property type="entry name" value="PP-binding"/>
    <property type="match status" value="3"/>
</dbReference>
<dbReference type="InterPro" id="IPR036291">
    <property type="entry name" value="NAD(P)-bd_dom_sf"/>
</dbReference>
<keyword evidence="3" id="KW-0808">Transferase</keyword>
<gene>
    <name evidence="9" type="ORF">SAMN02745216_01187</name>
</gene>